<reference evidence="1" key="1">
    <citation type="journal article" date="2007" name="Science">
        <title>Draft genome of the filarial nematode parasite Brugia malayi.</title>
        <authorList>
            <person name="Ghedin E."/>
            <person name="Wang S."/>
            <person name="Spiro D."/>
            <person name="Caler E."/>
            <person name="Zhao Q."/>
            <person name="Crabtree J."/>
            <person name="Allen J.E."/>
            <person name="Delcher A.L."/>
            <person name="Guiliano D.B."/>
            <person name="Miranda-Saavedra D."/>
            <person name="Angiuoli S.V."/>
            <person name="Creasy T."/>
            <person name="Amedeo P."/>
            <person name="Haas B."/>
            <person name="El-Sayed N.M."/>
            <person name="Wortman J.R."/>
            <person name="Feldblyum T."/>
            <person name="Tallon L."/>
            <person name="Schatz M."/>
            <person name="Shumway M."/>
            <person name="Koo H."/>
            <person name="Salzberg S.L."/>
            <person name="Schobel S."/>
            <person name="Pertea M."/>
            <person name="Pop M."/>
            <person name="White O."/>
            <person name="Barton G.J."/>
            <person name="Carlow C.K."/>
            <person name="Crawford M.J."/>
            <person name="Daub J."/>
            <person name="Dimmic M.W."/>
            <person name="Estes C.F."/>
            <person name="Foster J.M."/>
            <person name="Ganatra M."/>
            <person name="Gregory W.F."/>
            <person name="Johnson N.M."/>
            <person name="Jin J."/>
            <person name="Komuniecki R."/>
            <person name="Korf I."/>
            <person name="Kumar S."/>
            <person name="Laney S."/>
            <person name="Li B.W."/>
            <person name="Li W."/>
            <person name="Lindblom T.H."/>
            <person name="Lustigman S."/>
            <person name="Ma D."/>
            <person name="Maina C.V."/>
            <person name="Martin D.M."/>
            <person name="McCarter J.P."/>
            <person name="McReynolds L."/>
            <person name="Mitreva M."/>
            <person name="Nutman T.B."/>
            <person name="Parkinson J."/>
            <person name="Peregrin-Alvarez J.M."/>
            <person name="Poole C."/>
            <person name="Ren Q."/>
            <person name="Saunders L."/>
            <person name="Sluder A.E."/>
            <person name="Smith K."/>
            <person name="Stanke M."/>
            <person name="Unnasch T.R."/>
            <person name="Ware J."/>
            <person name="Wei A.D."/>
            <person name="Weil G."/>
            <person name="Williams D.J."/>
            <person name="Zhang Y."/>
            <person name="Williams S.A."/>
            <person name="Fraser-Liggett C."/>
            <person name="Slatko B."/>
            <person name="Blaxter M.L."/>
            <person name="Scott A.L."/>
        </authorList>
    </citation>
    <scope>NUCLEOTIDE SEQUENCE</scope>
    <source>
        <strain evidence="1">FR3</strain>
    </source>
</reference>
<gene>
    <name evidence="1" type="primary">Bm835</name>
    <name evidence="1" type="ORF">BM_Bm835</name>
</gene>
<reference evidence="1" key="2">
    <citation type="submission" date="2012-12" db="EMBL/GenBank/DDBJ databases">
        <authorList>
            <consortium name="WormBase Consortium"/>
            <person name="Ghedin E."/>
            <person name="Paulini M."/>
        </authorList>
    </citation>
    <scope>NUCLEOTIDE SEQUENCE</scope>
    <source>
        <strain evidence="1">FR3</strain>
    </source>
</reference>
<dbReference type="AlphaFoldDB" id="A0A1I9G5A6"/>
<accession>A0A1I9G5A6</accession>
<proteinExistence type="predicted"/>
<protein>
    <submittedName>
        <fullName evidence="1">Bm835</fullName>
    </submittedName>
</protein>
<organism evidence="1">
    <name type="scientific">Brugia malayi</name>
    <name type="common">Filarial nematode worm</name>
    <dbReference type="NCBI Taxonomy" id="6279"/>
    <lineage>
        <taxon>Eukaryota</taxon>
        <taxon>Metazoa</taxon>
        <taxon>Ecdysozoa</taxon>
        <taxon>Nematoda</taxon>
        <taxon>Chromadorea</taxon>
        <taxon>Rhabditida</taxon>
        <taxon>Spirurina</taxon>
        <taxon>Spiruromorpha</taxon>
        <taxon>Filarioidea</taxon>
        <taxon>Onchocercidae</taxon>
        <taxon>Brugia</taxon>
    </lineage>
</organism>
<name>A0A1I9G5A6_BRUMA</name>
<evidence type="ECO:0000313" key="1">
    <source>
        <dbReference type="EMBL" id="CDQ01482.1"/>
    </source>
</evidence>
<dbReference type="EMBL" id="LN860095">
    <property type="protein sequence ID" value="CDQ01482.1"/>
    <property type="molecule type" value="Genomic_DNA"/>
</dbReference>
<sequence>MRKFTQDAGLYEKQFLLSAERGDLESVRKLLEIYKSTRAFNINCLDPLRRLL</sequence>